<dbReference type="PANTHER" id="PTHR21310:SF58">
    <property type="entry name" value="AMINOGLYCOSIDE PHOSPHOTRANSFERASE DOMAIN-CONTAINING PROTEIN"/>
    <property type="match status" value="1"/>
</dbReference>
<organism evidence="3 4">
    <name type="scientific">Aplosporella prunicola CBS 121167</name>
    <dbReference type="NCBI Taxonomy" id="1176127"/>
    <lineage>
        <taxon>Eukaryota</taxon>
        <taxon>Fungi</taxon>
        <taxon>Dikarya</taxon>
        <taxon>Ascomycota</taxon>
        <taxon>Pezizomycotina</taxon>
        <taxon>Dothideomycetes</taxon>
        <taxon>Dothideomycetes incertae sedis</taxon>
        <taxon>Botryosphaeriales</taxon>
        <taxon>Aplosporellaceae</taxon>
        <taxon>Aplosporella</taxon>
    </lineage>
</organism>
<sequence>MNPTTDLSSLLEKYANLPSKRQKPVPNTSQTPLEKSTEAATSPSQVHIHLELAPEVSSADTLVSAPTFVSDLEQTLQKGTTLSQYGDRNIVQLNNKTIVKHGLGLDCDEAHVMNYIHQVSKDIPLPRPLGAISIDHHTYIFMTLLEGNSLDKFWSSLSKEQKSSVQRQLSATLEKLRSLPLPSTYFGGGNIPSCKDTRKFTRSSQSTIQNEADFNQFLLSGPIIRYSQTYIQFLGSLLRTDHRIVMTHGDLHPRNIMVKIGTNGLVEVTGVVDWELGGAYPEYWEYVKALNTVSPIEEDDWSLYLPTKAIGEYGGDYCIDRLVGQLFC</sequence>
<protein>
    <recommendedName>
        <fullName evidence="2">Aminoglycoside phosphotransferase domain-containing protein</fullName>
    </recommendedName>
</protein>
<dbReference type="Pfam" id="PF01636">
    <property type="entry name" value="APH"/>
    <property type="match status" value="1"/>
</dbReference>
<dbReference type="GeneID" id="54303372"/>
<dbReference type="Proteomes" id="UP000799438">
    <property type="component" value="Unassembled WGS sequence"/>
</dbReference>
<dbReference type="InterPro" id="IPR011009">
    <property type="entry name" value="Kinase-like_dom_sf"/>
</dbReference>
<dbReference type="CDD" id="cd05120">
    <property type="entry name" value="APH_ChoK_like"/>
    <property type="match status" value="1"/>
</dbReference>
<dbReference type="PANTHER" id="PTHR21310">
    <property type="entry name" value="AMINOGLYCOSIDE PHOSPHOTRANSFERASE-RELATED-RELATED"/>
    <property type="match status" value="1"/>
</dbReference>
<evidence type="ECO:0000256" key="1">
    <source>
        <dbReference type="SAM" id="MobiDB-lite"/>
    </source>
</evidence>
<dbReference type="Gene3D" id="3.90.1200.10">
    <property type="match status" value="1"/>
</dbReference>
<dbReference type="RefSeq" id="XP_033391796.1">
    <property type="nucleotide sequence ID" value="XM_033545866.1"/>
</dbReference>
<name>A0A6A6AXV4_9PEZI</name>
<feature type="compositionally biased region" description="Polar residues" evidence="1">
    <location>
        <begin position="25"/>
        <end position="43"/>
    </location>
</feature>
<dbReference type="EMBL" id="ML995535">
    <property type="protein sequence ID" value="KAF2136078.1"/>
    <property type="molecule type" value="Genomic_DNA"/>
</dbReference>
<evidence type="ECO:0000313" key="3">
    <source>
        <dbReference type="EMBL" id="KAF2136078.1"/>
    </source>
</evidence>
<feature type="region of interest" description="Disordered" evidence="1">
    <location>
        <begin position="16"/>
        <end position="43"/>
    </location>
</feature>
<evidence type="ECO:0000259" key="2">
    <source>
        <dbReference type="Pfam" id="PF01636"/>
    </source>
</evidence>
<evidence type="ECO:0000313" key="4">
    <source>
        <dbReference type="Proteomes" id="UP000799438"/>
    </source>
</evidence>
<feature type="domain" description="Aminoglycoside phosphotransferase" evidence="2">
    <location>
        <begin position="109"/>
        <end position="298"/>
    </location>
</feature>
<dbReference type="InterPro" id="IPR002575">
    <property type="entry name" value="Aminoglycoside_PTrfase"/>
</dbReference>
<dbReference type="SUPFAM" id="SSF56112">
    <property type="entry name" value="Protein kinase-like (PK-like)"/>
    <property type="match status" value="1"/>
</dbReference>
<accession>A0A6A6AXV4</accession>
<dbReference type="InterPro" id="IPR051678">
    <property type="entry name" value="AGP_Transferase"/>
</dbReference>
<reference evidence="3" key="1">
    <citation type="journal article" date="2020" name="Stud. Mycol.">
        <title>101 Dothideomycetes genomes: a test case for predicting lifestyles and emergence of pathogens.</title>
        <authorList>
            <person name="Haridas S."/>
            <person name="Albert R."/>
            <person name="Binder M."/>
            <person name="Bloem J."/>
            <person name="Labutti K."/>
            <person name="Salamov A."/>
            <person name="Andreopoulos B."/>
            <person name="Baker S."/>
            <person name="Barry K."/>
            <person name="Bills G."/>
            <person name="Bluhm B."/>
            <person name="Cannon C."/>
            <person name="Castanera R."/>
            <person name="Culley D."/>
            <person name="Daum C."/>
            <person name="Ezra D."/>
            <person name="Gonzalez J."/>
            <person name="Henrissat B."/>
            <person name="Kuo A."/>
            <person name="Liang C."/>
            <person name="Lipzen A."/>
            <person name="Lutzoni F."/>
            <person name="Magnuson J."/>
            <person name="Mondo S."/>
            <person name="Nolan M."/>
            <person name="Ohm R."/>
            <person name="Pangilinan J."/>
            <person name="Park H.-J."/>
            <person name="Ramirez L."/>
            <person name="Alfaro M."/>
            <person name="Sun H."/>
            <person name="Tritt A."/>
            <person name="Yoshinaga Y."/>
            <person name="Zwiers L.-H."/>
            <person name="Turgeon B."/>
            <person name="Goodwin S."/>
            <person name="Spatafora J."/>
            <person name="Crous P."/>
            <person name="Grigoriev I."/>
        </authorList>
    </citation>
    <scope>NUCLEOTIDE SEQUENCE</scope>
    <source>
        <strain evidence="3">CBS 121167</strain>
    </source>
</reference>
<keyword evidence="4" id="KW-1185">Reference proteome</keyword>
<gene>
    <name evidence="3" type="ORF">K452DRAFT_354100</name>
</gene>
<proteinExistence type="predicted"/>
<dbReference type="OrthoDB" id="4177236at2759"/>
<dbReference type="AlphaFoldDB" id="A0A6A6AXV4"/>